<reference evidence="1 2" key="1">
    <citation type="submission" date="2022-07" db="EMBL/GenBank/DDBJ databases">
        <title>Methylomonas rivi sp. nov., Methylomonas rosea sp. nov., Methylomonas aureus sp. nov. and Methylomonas subterranea sp. nov., four novel methanotrophs isolated from a freshwater creek and the deep terrestrial subsurface.</title>
        <authorList>
            <person name="Abin C."/>
            <person name="Sankaranarayanan K."/>
            <person name="Garner C."/>
            <person name="Sindelar R."/>
            <person name="Kotary K."/>
            <person name="Garner R."/>
            <person name="Barclay S."/>
            <person name="Lawson P."/>
            <person name="Krumholz L."/>
        </authorList>
    </citation>
    <scope>NUCLEOTIDE SEQUENCE [LARGE SCALE GENOMIC DNA]</scope>
    <source>
        <strain evidence="1 2">WSC-7</strain>
    </source>
</reference>
<protein>
    <submittedName>
        <fullName evidence="1">DUF4442 domain-containing protein</fullName>
    </submittedName>
</protein>
<dbReference type="SUPFAM" id="SSF54637">
    <property type="entry name" value="Thioesterase/thiol ester dehydrase-isomerase"/>
    <property type="match status" value="1"/>
</dbReference>
<dbReference type="EMBL" id="JANIBL010000051">
    <property type="protein sequence ID" value="MCQ8118857.1"/>
    <property type="molecule type" value="Genomic_DNA"/>
</dbReference>
<dbReference type="Proteomes" id="UP001524570">
    <property type="component" value="Unassembled WGS sequence"/>
</dbReference>
<dbReference type="RefSeq" id="WP_256607824.1">
    <property type="nucleotide sequence ID" value="NZ_JANIBL010000051.1"/>
</dbReference>
<gene>
    <name evidence="1" type="ORF">NP589_15585</name>
</gene>
<sequence>MNIDRRESTIDVSQLPFNRLIGLELANPDSGFLVCLPDKLQYTNHLGTVHGSALLAVAEAGSGTFLSQHFANETGVVPVVRKLEAKFRKPASGQVSARCEVASDELVRWSTEFASRGRVSAPIPVEVVDGAGVVVLSAVVEWFIVRDTPNLP</sequence>
<evidence type="ECO:0000313" key="2">
    <source>
        <dbReference type="Proteomes" id="UP001524570"/>
    </source>
</evidence>
<dbReference type="InterPro" id="IPR027961">
    <property type="entry name" value="DUF4442"/>
</dbReference>
<evidence type="ECO:0000313" key="1">
    <source>
        <dbReference type="EMBL" id="MCQ8118857.1"/>
    </source>
</evidence>
<organism evidence="1 2">
    <name type="scientific">Methylomonas rosea</name>
    <dbReference type="NCBI Taxonomy" id="2952227"/>
    <lineage>
        <taxon>Bacteria</taxon>
        <taxon>Pseudomonadati</taxon>
        <taxon>Pseudomonadota</taxon>
        <taxon>Gammaproteobacteria</taxon>
        <taxon>Methylococcales</taxon>
        <taxon>Methylococcaceae</taxon>
        <taxon>Methylomonas</taxon>
    </lineage>
</organism>
<dbReference type="Pfam" id="PF14539">
    <property type="entry name" value="DUF4442"/>
    <property type="match status" value="1"/>
</dbReference>
<comment type="caution">
    <text evidence="1">The sequence shown here is derived from an EMBL/GenBank/DDBJ whole genome shotgun (WGS) entry which is preliminary data.</text>
</comment>
<accession>A0ABT1TVR7</accession>
<dbReference type="Gene3D" id="3.10.129.10">
    <property type="entry name" value="Hotdog Thioesterase"/>
    <property type="match status" value="1"/>
</dbReference>
<keyword evidence="2" id="KW-1185">Reference proteome</keyword>
<name>A0ABT1TVR7_9GAMM</name>
<dbReference type="InterPro" id="IPR029069">
    <property type="entry name" value="HotDog_dom_sf"/>
</dbReference>
<proteinExistence type="predicted"/>